<evidence type="ECO:0000313" key="4">
    <source>
        <dbReference type="WBParaSite" id="BTMF_0000561201-mRNA-1"/>
    </source>
</evidence>
<dbReference type="Proteomes" id="UP000280834">
    <property type="component" value="Unassembled WGS sequence"/>
</dbReference>
<organism evidence="4">
    <name type="scientific">Brugia timori</name>
    <dbReference type="NCBI Taxonomy" id="42155"/>
    <lineage>
        <taxon>Eukaryota</taxon>
        <taxon>Metazoa</taxon>
        <taxon>Ecdysozoa</taxon>
        <taxon>Nematoda</taxon>
        <taxon>Chromadorea</taxon>
        <taxon>Rhabditida</taxon>
        <taxon>Spirurina</taxon>
        <taxon>Spiruromorpha</taxon>
        <taxon>Filarioidea</taxon>
        <taxon>Onchocercidae</taxon>
        <taxon>Brugia</taxon>
    </lineage>
</organism>
<dbReference type="EMBL" id="UZAG01005011">
    <property type="protein sequence ID" value="VDO17412.1"/>
    <property type="molecule type" value="Genomic_DNA"/>
</dbReference>
<reference evidence="4" key="1">
    <citation type="submission" date="2017-02" db="UniProtKB">
        <authorList>
            <consortium name="WormBaseParasite"/>
        </authorList>
    </citation>
    <scope>IDENTIFICATION</scope>
</reference>
<feature type="region of interest" description="Disordered" evidence="1">
    <location>
        <begin position="17"/>
        <end position="41"/>
    </location>
</feature>
<proteinExistence type="predicted"/>
<feature type="region of interest" description="Disordered" evidence="1">
    <location>
        <begin position="105"/>
        <end position="127"/>
    </location>
</feature>
<dbReference type="WBParaSite" id="BTMF_0000561201-mRNA-1">
    <property type="protein sequence ID" value="BTMF_0000561201-mRNA-1"/>
    <property type="gene ID" value="BTMF_0000561201"/>
</dbReference>
<protein>
    <submittedName>
        <fullName evidence="4">PE-PGRS family protein</fullName>
    </submittedName>
</protein>
<gene>
    <name evidence="2" type="ORF">BTMF_LOCUS4887</name>
</gene>
<evidence type="ECO:0000313" key="2">
    <source>
        <dbReference type="EMBL" id="VDO17412.1"/>
    </source>
</evidence>
<name>A0A0R3QGV6_9BILA</name>
<evidence type="ECO:0000256" key="1">
    <source>
        <dbReference type="SAM" id="MobiDB-lite"/>
    </source>
</evidence>
<sequence length="127" mass="12673">MGDRGARCVGAAMATGLREPQPRGRGIHRGAGTGRDGGEVGHLSAEAAGAVGTRWHAAVAWGGYTAASGDGSIAGCWAVGGSHRGGHCALTGAISWQPLRIARTGGLSPSRAMSRARKAPVDPAPQP</sequence>
<dbReference type="AlphaFoldDB" id="A0A0R3QGV6"/>
<reference evidence="2 3" key="2">
    <citation type="submission" date="2018-11" db="EMBL/GenBank/DDBJ databases">
        <authorList>
            <consortium name="Pathogen Informatics"/>
        </authorList>
    </citation>
    <scope>NUCLEOTIDE SEQUENCE [LARGE SCALE GENOMIC DNA]</scope>
</reference>
<keyword evidence="3" id="KW-1185">Reference proteome</keyword>
<accession>A0A0R3QGV6</accession>
<evidence type="ECO:0000313" key="3">
    <source>
        <dbReference type="Proteomes" id="UP000280834"/>
    </source>
</evidence>